<reference evidence="2 3" key="1">
    <citation type="submission" date="2018-03" db="EMBL/GenBank/DDBJ databases">
        <title>Genomic Encyclopedia of Archaeal and Bacterial Type Strains, Phase II (KMG-II): from individual species to whole genera.</title>
        <authorList>
            <person name="Goeker M."/>
        </authorList>
    </citation>
    <scope>NUCLEOTIDE SEQUENCE [LARGE SCALE GENOMIC DNA]</scope>
    <source>
        <strain evidence="2 3">ATCC BAA-1496</strain>
    </source>
</reference>
<organism evidence="2 3">
    <name type="scientific">Knoellia remsis</name>
    <dbReference type="NCBI Taxonomy" id="407159"/>
    <lineage>
        <taxon>Bacteria</taxon>
        <taxon>Bacillati</taxon>
        <taxon>Actinomycetota</taxon>
        <taxon>Actinomycetes</taxon>
        <taxon>Micrococcales</taxon>
        <taxon>Intrasporangiaceae</taxon>
        <taxon>Knoellia</taxon>
    </lineage>
</organism>
<sequence length="488" mass="53285">MIQVSAEELVSWVRLRDREYAREQVEELFGYLSAWGNGDHESRERTLMKTWVGGRANSWSMLDGEYFDNGALEDEGDFETSYDERRASDAASELRELSWREGVGAWMTGRFTITPEGEQVIEVDFDNPPPVRPTDYSDDLGYGGYGYAIELRMFPRPPEHVPDWMKDQLVKIHAWDPVADVLTVDKDGTPNGDGVTGSWPTPQRGVDPGEFADAIAAWEALATKWPQFVAPLGPATILKSGKVRRGGRKALDELEYPPAWRDVITTFTGVQIDTGGTGFRVDLLARDTDNSALPAIWHLGPRRSHQPVHTDGRYSLTVLIDPDTGLPGAVLGAGEAGRFMHAGASLPEFLTNLATAVDAAFTRAVRAVTGPPIVPASDDAESPVQPVKVSRRDRATFLENADVLNAPLIASVLGYDPDQPDHEPTPRGQADPDDQPLQAALSATPDATAYLDHRHAPIGHATEMPGSTDVLHPHYGGLILTLTPGTTR</sequence>
<proteinExistence type="predicted"/>
<keyword evidence="3" id="KW-1185">Reference proteome</keyword>
<dbReference type="EMBL" id="PVTI01000003">
    <property type="protein sequence ID" value="PRY62829.1"/>
    <property type="molecule type" value="Genomic_DNA"/>
</dbReference>
<dbReference type="AlphaFoldDB" id="A0A2T0UY18"/>
<evidence type="ECO:0000313" key="2">
    <source>
        <dbReference type="EMBL" id="PRY62829.1"/>
    </source>
</evidence>
<dbReference type="RefSeq" id="WP_106296412.1">
    <property type="nucleotide sequence ID" value="NZ_PVTI01000003.1"/>
</dbReference>
<feature type="region of interest" description="Disordered" evidence="1">
    <location>
        <begin position="413"/>
        <end position="437"/>
    </location>
</feature>
<dbReference type="Proteomes" id="UP000237822">
    <property type="component" value="Unassembled WGS sequence"/>
</dbReference>
<dbReference type="OrthoDB" id="6957847at2"/>
<protein>
    <submittedName>
        <fullName evidence="2">Uncharacterized protein</fullName>
    </submittedName>
</protein>
<dbReference type="InterPro" id="IPR036170">
    <property type="entry name" value="YezG-like_sf"/>
</dbReference>
<comment type="caution">
    <text evidence="2">The sequence shown here is derived from an EMBL/GenBank/DDBJ whole genome shotgun (WGS) entry which is preliminary data.</text>
</comment>
<accession>A0A2T0UY18</accession>
<dbReference type="SUPFAM" id="SSF160424">
    <property type="entry name" value="BH3703-like"/>
    <property type="match status" value="1"/>
</dbReference>
<name>A0A2T0UY18_9MICO</name>
<feature type="region of interest" description="Disordered" evidence="1">
    <location>
        <begin position="184"/>
        <end position="205"/>
    </location>
</feature>
<evidence type="ECO:0000256" key="1">
    <source>
        <dbReference type="SAM" id="MobiDB-lite"/>
    </source>
</evidence>
<gene>
    <name evidence="2" type="ORF">BCF74_10336</name>
</gene>
<evidence type="ECO:0000313" key="3">
    <source>
        <dbReference type="Proteomes" id="UP000237822"/>
    </source>
</evidence>